<dbReference type="EMBL" id="CP021983">
    <property type="protein sequence ID" value="ASC71232.1"/>
    <property type="molecule type" value="Genomic_DNA"/>
</dbReference>
<gene>
    <name evidence="2" type="ORF">XM38_021840</name>
</gene>
<feature type="transmembrane region" description="Helical" evidence="1">
    <location>
        <begin position="12"/>
        <end position="44"/>
    </location>
</feature>
<keyword evidence="1" id="KW-1133">Transmembrane helix</keyword>
<feature type="transmembrane region" description="Helical" evidence="1">
    <location>
        <begin position="282"/>
        <end position="299"/>
    </location>
</feature>
<feature type="transmembrane region" description="Helical" evidence="1">
    <location>
        <begin position="224"/>
        <end position="245"/>
    </location>
</feature>
<feature type="transmembrane region" description="Helical" evidence="1">
    <location>
        <begin position="191"/>
        <end position="212"/>
    </location>
</feature>
<proteinExistence type="predicted"/>
<dbReference type="KEGG" id="hhg:XM38_021840"/>
<dbReference type="RefSeq" id="WP_391540783.1">
    <property type="nucleotide sequence ID" value="NZ_CP021983.2"/>
</dbReference>
<protein>
    <recommendedName>
        <fullName evidence="4">DUF2157 domain-containing protein</fullName>
    </recommendedName>
</protein>
<feature type="transmembrane region" description="Helical" evidence="1">
    <location>
        <begin position="114"/>
        <end position="132"/>
    </location>
</feature>
<feature type="transmembrane region" description="Helical" evidence="1">
    <location>
        <begin position="251"/>
        <end position="270"/>
    </location>
</feature>
<evidence type="ECO:0008006" key="4">
    <source>
        <dbReference type="Google" id="ProtNLM"/>
    </source>
</evidence>
<evidence type="ECO:0000256" key="1">
    <source>
        <dbReference type="SAM" id="Phobius"/>
    </source>
</evidence>
<organism evidence="2 3">
    <name type="scientific">Halomicronema hongdechloris C2206</name>
    <dbReference type="NCBI Taxonomy" id="1641165"/>
    <lineage>
        <taxon>Bacteria</taxon>
        <taxon>Bacillati</taxon>
        <taxon>Cyanobacteriota</taxon>
        <taxon>Cyanophyceae</taxon>
        <taxon>Nodosilineales</taxon>
        <taxon>Nodosilineaceae</taxon>
        <taxon>Halomicronema</taxon>
    </lineage>
</organism>
<feature type="transmembrane region" description="Helical" evidence="1">
    <location>
        <begin position="64"/>
        <end position="81"/>
    </location>
</feature>
<feature type="transmembrane region" description="Helical" evidence="1">
    <location>
        <begin position="153"/>
        <end position="171"/>
    </location>
</feature>
<keyword evidence="3" id="KW-1185">Reference proteome</keyword>
<dbReference type="Proteomes" id="UP000191901">
    <property type="component" value="Chromosome"/>
</dbReference>
<keyword evidence="1" id="KW-0812">Transmembrane</keyword>
<keyword evidence="1" id="KW-0472">Membrane</keyword>
<accession>A0A1Z3HLN8</accession>
<evidence type="ECO:0000313" key="3">
    <source>
        <dbReference type="Proteomes" id="UP000191901"/>
    </source>
</evidence>
<sequence length="326" mass="36261">MSQMFHQSGNLYELFLVWGLGVLAMAYGLELVSLGILALLLLTIGYQLGTLDWGGSMPSGWRLVLQQMPLVLAGLWLPLAYRCRSRWLFGLAAAAVTWALVGNLLVLARDYGSGWLWALAVGLPPAWLWAYGDTLWQWRQRRQPSGTSWRFQPVSRALAVAYLAGMTYLLAFHGLWRDYGTIWGRSQPQSWPMLVSVMVLSVVAALGWVAILRQGWQQRQWPSWALHSGTVAGVIVVAAGTVLWHRQLMPLPLWAPLIYNLLLFGLALGLLRDGLALGSRGWFWSGMGLLVVGILSRTLEYNTDFIAEGVGLCPLWGSDDRGRNLV</sequence>
<evidence type="ECO:0000313" key="2">
    <source>
        <dbReference type="EMBL" id="ASC71232.1"/>
    </source>
</evidence>
<name>A0A1Z3HLN8_9CYAN</name>
<feature type="transmembrane region" description="Helical" evidence="1">
    <location>
        <begin position="88"/>
        <end position="108"/>
    </location>
</feature>
<reference evidence="2 3" key="1">
    <citation type="journal article" date="2016" name="Biochim. Biophys. Acta">
        <title>Characterization of red-shifted phycobilisomes isolated from the chlorophyll f-containing cyanobacterium Halomicronema hongdechloris.</title>
        <authorList>
            <person name="Li Y."/>
            <person name="Lin Y."/>
            <person name="Garvey C.J."/>
            <person name="Birch D."/>
            <person name="Corkery R.W."/>
            <person name="Loughlin P.C."/>
            <person name="Scheer H."/>
            <person name="Willows R.D."/>
            <person name="Chen M."/>
        </authorList>
    </citation>
    <scope>NUCLEOTIDE SEQUENCE [LARGE SCALE GENOMIC DNA]</scope>
    <source>
        <strain evidence="2 3">C2206</strain>
    </source>
</reference>
<dbReference type="AlphaFoldDB" id="A0A1Z3HLN8"/>